<dbReference type="InterPro" id="IPR013766">
    <property type="entry name" value="Thioredoxin_domain"/>
</dbReference>
<evidence type="ECO:0000313" key="3">
    <source>
        <dbReference type="EMBL" id="OGD04112.1"/>
    </source>
</evidence>
<dbReference type="Gene3D" id="3.40.30.10">
    <property type="entry name" value="Glutaredoxin"/>
    <property type="match status" value="1"/>
</dbReference>
<dbReference type="EMBL" id="MEXN01000003">
    <property type="protein sequence ID" value="OGD04112.1"/>
    <property type="molecule type" value="Genomic_DNA"/>
</dbReference>
<accession>A0A1F4ZCS3</accession>
<evidence type="ECO:0000259" key="2">
    <source>
        <dbReference type="PROSITE" id="PS51352"/>
    </source>
</evidence>
<proteinExistence type="predicted"/>
<dbReference type="Proteomes" id="UP000177080">
    <property type="component" value="Unassembled WGS sequence"/>
</dbReference>
<evidence type="ECO:0000313" key="4">
    <source>
        <dbReference type="Proteomes" id="UP000177080"/>
    </source>
</evidence>
<dbReference type="Pfam" id="PF00085">
    <property type="entry name" value="Thioredoxin"/>
    <property type="match status" value="1"/>
</dbReference>
<gene>
    <name evidence="3" type="ORF">A2989_01800</name>
</gene>
<feature type="chain" id="PRO_5009516015" description="Thioredoxin domain-containing protein" evidence="1">
    <location>
        <begin position="21"/>
        <end position="139"/>
    </location>
</feature>
<dbReference type="SUPFAM" id="SSF52833">
    <property type="entry name" value="Thioredoxin-like"/>
    <property type="match status" value="1"/>
</dbReference>
<dbReference type="AlphaFoldDB" id="A0A1F4ZCS3"/>
<dbReference type="STRING" id="1797259.A2989_01800"/>
<dbReference type="PROSITE" id="PS51352">
    <property type="entry name" value="THIOREDOXIN_2"/>
    <property type="match status" value="1"/>
</dbReference>
<comment type="caution">
    <text evidence="3">The sequence shown here is derived from an EMBL/GenBank/DDBJ whole genome shotgun (WGS) entry which is preliminary data.</text>
</comment>
<reference evidence="3 4" key="1">
    <citation type="journal article" date="2016" name="Nat. Commun.">
        <title>Thousands of microbial genomes shed light on interconnected biogeochemical processes in an aquifer system.</title>
        <authorList>
            <person name="Anantharaman K."/>
            <person name="Brown C.T."/>
            <person name="Hug L.A."/>
            <person name="Sharon I."/>
            <person name="Castelle C.J."/>
            <person name="Probst A.J."/>
            <person name="Thomas B.C."/>
            <person name="Singh A."/>
            <person name="Wilkins M.J."/>
            <person name="Karaoz U."/>
            <person name="Brodie E.L."/>
            <person name="Williams K.H."/>
            <person name="Hubbard S.S."/>
            <person name="Banfield J.F."/>
        </authorList>
    </citation>
    <scope>NUCLEOTIDE SEQUENCE [LARGE SCALE GENOMIC DNA]</scope>
</reference>
<dbReference type="CDD" id="cd02947">
    <property type="entry name" value="TRX_family"/>
    <property type="match status" value="1"/>
</dbReference>
<evidence type="ECO:0000256" key="1">
    <source>
        <dbReference type="SAM" id="SignalP"/>
    </source>
</evidence>
<sequence>MSAKAVILAFLILIPTAAAGYLFTQKPNPPSQLQDTTQSNYVDYTPAAFAAAINKRRVLYFYATWCPTCSVANEDFTVNAAQIPTDVVIFRTDYDRETTLKAKYGITYQHTFVQVDTNGNELAKWNGGGLNELINQLTN</sequence>
<protein>
    <recommendedName>
        <fullName evidence="2">Thioredoxin domain-containing protein</fullName>
    </recommendedName>
</protein>
<name>A0A1F4ZCS3_9BACT</name>
<feature type="domain" description="Thioredoxin" evidence="2">
    <location>
        <begin position="22"/>
        <end position="139"/>
    </location>
</feature>
<feature type="signal peptide" evidence="1">
    <location>
        <begin position="1"/>
        <end position="20"/>
    </location>
</feature>
<keyword evidence="1" id="KW-0732">Signal</keyword>
<organism evidence="3 4">
    <name type="scientific">Candidatus Amesbacteria bacterium RIFCSPLOWO2_01_FULL_48_25</name>
    <dbReference type="NCBI Taxonomy" id="1797259"/>
    <lineage>
        <taxon>Bacteria</taxon>
        <taxon>Candidatus Amesiibacteriota</taxon>
    </lineage>
</organism>
<dbReference type="InterPro" id="IPR036249">
    <property type="entry name" value="Thioredoxin-like_sf"/>
</dbReference>